<reference evidence="3 4" key="1">
    <citation type="journal article" date="2015" name="Int. J. Syst. Evol. Microbiol.">
        <title>Erwinia iniecta sp. nov., isolated from Russian wheat aphids (Diuraphis noxia).</title>
        <authorList>
            <person name="Campillo T."/>
            <person name="Luna E."/>
            <person name="Portier P."/>
            <person name="Fischer-Le Saux M."/>
            <person name="Lapitan N."/>
            <person name="Tisserat N.A."/>
            <person name="Leach J.E."/>
        </authorList>
    </citation>
    <scope>NUCLEOTIDE SEQUENCE [LARGE SCALE GENOMIC DNA]</scope>
    <source>
        <strain evidence="1 4">B120</strain>
        <strain evidence="2 3">B149</strain>
    </source>
</reference>
<sequence>MVIILMRHGKPDHSFPARVSALAMAQWCEEYNLSLVSDLPPQRSLMIARKAEVIVTSTLPRALSSVEKLGMQAHSSDALYGEVDIPILPLARLHLPPAVWLSLWRLMWFCGYSGSVESFKSATARAKQAATQLIRLSEQGTVLLVGHGIMNKMIARELRKQGWQGEKHASSRHWSTAIYNRPFI</sequence>
<evidence type="ECO:0000313" key="1">
    <source>
        <dbReference type="EMBL" id="KOC88102.1"/>
    </source>
</evidence>
<dbReference type="PATRIC" id="fig|1560201.3.peg.3748"/>
<dbReference type="InterPro" id="IPR029033">
    <property type="entry name" value="His_PPase_superfam"/>
</dbReference>
<dbReference type="EMBL" id="JRXE01000028">
    <property type="protein sequence ID" value="KOC88102.1"/>
    <property type="molecule type" value="Genomic_DNA"/>
</dbReference>
<dbReference type="SUPFAM" id="SSF53254">
    <property type="entry name" value="Phosphoglycerate mutase-like"/>
    <property type="match status" value="1"/>
</dbReference>
<gene>
    <name evidence="1" type="ORF">NG42_17710</name>
    <name evidence="2" type="ORF">NG43_18420</name>
</gene>
<dbReference type="EMBL" id="JRXF01000035">
    <property type="protein sequence ID" value="KOC89645.1"/>
    <property type="molecule type" value="Genomic_DNA"/>
</dbReference>
<dbReference type="Gene3D" id="3.40.50.1240">
    <property type="entry name" value="Phosphoglycerate mutase-like"/>
    <property type="match status" value="1"/>
</dbReference>
<protein>
    <recommendedName>
        <fullName evidence="5">Phosphoglycerate mutase</fullName>
    </recommendedName>
</protein>
<proteinExistence type="predicted"/>
<dbReference type="AlphaFoldDB" id="A0A0L7SY95"/>
<dbReference type="OrthoDB" id="9156506at2"/>
<organism evidence="1 4">
    <name type="scientific">Winslowiella iniecta</name>
    <dbReference type="NCBI Taxonomy" id="1560201"/>
    <lineage>
        <taxon>Bacteria</taxon>
        <taxon>Pseudomonadati</taxon>
        <taxon>Pseudomonadota</taxon>
        <taxon>Gammaproteobacteria</taxon>
        <taxon>Enterobacterales</taxon>
        <taxon>Erwiniaceae</taxon>
        <taxon>Winslowiella</taxon>
    </lineage>
</organism>
<keyword evidence="4" id="KW-1185">Reference proteome</keyword>
<dbReference type="Pfam" id="PF00300">
    <property type="entry name" value="His_Phos_1"/>
    <property type="match status" value="1"/>
</dbReference>
<evidence type="ECO:0000313" key="3">
    <source>
        <dbReference type="Proteomes" id="UP000036851"/>
    </source>
</evidence>
<evidence type="ECO:0000313" key="2">
    <source>
        <dbReference type="EMBL" id="KOC89645.1"/>
    </source>
</evidence>
<comment type="caution">
    <text evidence="1">The sequence shown here is derived from an EMBL/GenBank/DDBJ whole genome shotgun (WGS) entry which is preliminary data.</text>
</comment>
<dbReference type="RefSeq" id="WP_052901650.1">
    <property type="nucleotide sequence ID" value="NZ_JRXE01000028.1"/>
</dbReference>
<dbReference type="InterPro" id="IPR013078">
    <property type="entry name" value="His_Pase_superF_clade-1"/>
</dbReference>
<dbReference type="STRING" id="1560201.NG42_17710"/>
<evidence type="ECO:0000313" key="4">
    <source>
        <dbReference type="Proteomes" id="UP000037088"/>
    </source>
</evidence>
<accession>A0A0L7SY95</accession>
<evidence type="ECO:0008006" key="5">
    <source>
        <dbReference type="Google" id="ProtNLM"/>
    </source>
</evidence>
<name>A0A0L7SY95_9GAMM</name>
<dbReference type="Proteomes" id="UP000036851">
    <property type="component" value="Unassembled WGS sequence"/>
</dbReference>
<dbReference type="Proteomes" id="UP000037088">
    <property type="component" value="Unassembled WGS sequence"/>
</dbReference>